<dbReference type="AlphaFoldDB" id="A0A1I0M525"/>
<protein>
    <submittedName>
        <fullName evidence="2">Uncharacterized protein</fullName>
    </submittedName>
</protein>
<sequence length="49" mass="5514">MCENIRTSGKLVMFKINKLARNEHAHFHPSGVSEPSKEDINYRKAGKGS</sequence>
<reference evidence="2 3" key="1">
    <citation type="submission" date="2016-10" db="EMBL/GenBank/DDBJ databases">
        <authorList>
            <person name="de Groot N.N."/>
        </authorList>
    </citation>
    <scope>NUCLEOTIDE SEQUENCE [LARGE SCALE GENOMIC DNA]</scope>
    <source>
        <strain evidence="2 3">DSM 9179</strain>
    </source>
</reference>
<name>A0A1I0M525_9FIRM</name>
<evidence type="ECO:0000256" key="1">
    <source>
        <dbReference type="SAM" id="MobiDB-lite"/>
    </source>
</evidence>
<evidence type="ECO:0000313" key="2">
    <source>
        <dbReference type="EMBL" id="SEV83228.1"/>
    </source>
</evidence>
<evidence type="ECO:0000313" key="3">
    <source>
        <dbReference type="Proteomes" id="UP000199701"/>
    </source>
</evidence>
<organism evidence="2 3">
    <name type="scientific">[Clostridium] fimetarium</name>
    <dbReference type="NCBI Taxonomy" id="99656"/>
    <lineage>
        <taxon>Bacteria</taxon>
        <taxon>Bacillati</taxon>
        <taxon>Bacillota</taxon>
        <taxon>Clostridia</taxon>
        <taxon>Lachnospirales</taxon>
        <taxon>Lachnospiraceae</taxon>
    </lineage>
</organism>
<proteinExistence type="predicted"/>
<dbReference type="RefSeq" id="WP_170841240.1">
    <property type="nucleotide sequence ID" value="NZ_FOJI01000001.1"/>
</dbReference>
<dbReference type="EMBL" id="FOJI01000001">
    <property type="protein sequence ID" value="SEV83228.1"/>
    <property type="molecule type" value="Genomic_DNA"/>
</dbReference>
<accession>A0A1I0M525</accession>
<dbReference type="STRING" id="99656.SAMN05421659_101179"/>
<keyword evidence="3" id="KW-1185">Reference proteome</keyword>
<gene>
    <name evidence="2" type="ORF">SAMN05421659_101179</name>
</gene>
<dbReference type="Proteomes" id="UP000199701">
    <property type="component" value="Unassembled WGS sequence"/>
</dbReference>
<feature type="region of interest" description="Disordered" evidence="1">
    <location>
        <begin position="26"/>
        <end position="49"/>
    </location>
</feature>